<keyword evidence="2" id="KW-1015">Disulfide bond</keyword>
<dbReference type="OrthoDB" id="5874963at2759"/>
<evidence type="ECO:0000256" key="1">
    <source>
        <dbReference type="ARBA" id="ARBA00007447"/>
    </source>
</evidence>
<dbReference type="STRING" id="1611254.A0A2G5TLH3"/>
<dbReference type="EMBL" id="PDUG01000005">
    <property type="protein sequence ID" value="PIC28119.1"/>
    <property type="molecule type" value="Genomic_DNA"/>
</dbReference>
<feature type="disulfide bond" evidence="2">
    <location>
        <begin position="99"/>
        <end position="132"/>
    </location>
</feature>
<dbReference type="GO" id="GO:0005764">
    <property type="term" value="C:lysosome"/>
    <property type="evidence" value="ECO:0007669"/>
    <property type="project" value="TreeGrafter"/>
</dbReference>
<keyword evidence="3" id="KW-0732">Signal</keyword>
<dbReference type="PANTHER" id="PTHR47966">
    <property type="entry name" value="BETA-SITE APP-CLEAVING ENZYME, ISOFORM A-RELATED"/>
    <property type="match status" value="1"/>
</dbReference>
<dbReference type="InterPro" id="IPR001461">
    <property type="entry name" value="Aspartic_peptidase_A1"/>
</dbReference>
<dbReference type="Pfam" id="PF00026">
    <property type="entry name" value="Asp"/>
    <property type="match status" value="1"/>
</dbReference>
<comment type="similarity">
    <text evidence="1">Belongs to the peptidase A1 family.</text>
</comment>
<protein>
    <recommendedName>
        <fullName evidence="4">Peptidase A1 domain-containing protein</fullName>
    </recommendedName>
</protein>
<keyword evidence="6" id="KW-1185">Reference proteome</keyword>
<sequence length="219" mass="24314">MIFSYQILFTLSCFSLVNSLIQIPLTRIEPLRFKLTREGKWTDYKRYQDSVRSQSYSGGVYDYETAGYVGKITVGTPQQEFRVVMDTGSSNFWIPDSSCGTQPLSCGRPTAQADTCYGSYCVPGGPNNTASCTTQRKFDSSESTSYIQFGKAFRFDYGVDNVNGLLGYDVVRFGSQSDNQLVVPGTVVVMSTDDADCRCATKECSVVLYDPKLSKKIFV</sequence>
<gene>
    <name evidence="5" type="primary">Cnig_chr_V.g20140</name>
    <name evidence="5" type="ORF">B9Z55_020140</name>
</gene>
<evidence type="ECO:0000256" key="2">
    <source>
        <dbReference type="PIRSR" id="PIRSR601461-2"/>
    </source>
</evidence>
<evidence type="ECO:0000313" key="6">
    <source>
        <dbReference type="Proteomes" id="UP000230233"/>
    </source>
</evidence>
<feature type="chain" id="PRO_5013969414" description="Peptidase A1 domain-containing protein" evidence="3">
    <location>
        <begin position="20"/>
        <end position="219"/>
    </location>
</feature>
<proteinExistence type="inferred from homology"/>
<reference evidence="6" key="1">
    <citation type="submission" date="2017-10" db="EMBL/GenBank/DDBJ databases">
        <title>Rapid genome shrinkage in a self-fertile nematode reveals novel sperm competition proteins.</title>
        <authorList>
            <person name="Yin D."/>
            <person name="Schwarz E.M."/>
            <person name="Thomas C.G."/>
            <person name="Felde R.L."/>
            <person name="Korf I.F."/>
            <person name="Cutter A.D."/>
            <person name="Schartner C.M."/>
            <person name="Ralston E.J."/>
            <person name="Meyer B.J."/>
            <person name="Haag E.S."/>
        </authorList>
    </citation>
    <scope>NUCLEOTIDE SEQUENCE [LARGE SCALE GENOMIC DNA]</scope>
    <source>
        <strain evidence="6">JU1422</strain>
    </source>
</reference>
<feature type="signal peptide" evidence="3">
    <location>
        <begin position="1"/>
        <end position="19"/>
    </location>
</feature>
<organism evidence="5 6">
    <name type="scientific">Caenorhabditis nigoni</name>
    <dbReference type="NCBI Taxonomy" id="1611254"/>
    <lineage>
        <taxon>Eukaryota</taxon>
        <taxon>Metazoa</taxon>
        <taxon>Ecdysozoa</taxon>
        <taxon>Nematoda</taxon>
        <taxon>Chromadorea</taxon>
        <taxon>Rhabditida</taxon>
        <taxon>Rhabditina</taxon>
        <taxon>Rhabditomorpha</taxon>
        <taxon>Rhabditoidea</taxon>
        <taxon>Rhabditidae</taxon>
        <taxon>Peloderinae</taxon>
        <taxon>Caenorhabditis</taxon>
    </lineage>
</organism>
<dbReference type="Proteomes" id="UP000230233">
    <property type="component" value="Chromosome V"/>
</dbReference>
<evidence type="ECO:0000259" key="4">
    <source>
        <dbReference type="PROSITE" id="PS51767"/>
    </source>
</evidence>
<evidence type="ECO:0000256" key="3">
    <source>
        <dbReference type="SAM" id="SignalP"/>
    </source>
</evidence>
<dbReference type="InterPro" id="IPR033121">
    <property type="entry name" value="PEPTIDASE_A1"/>
</dbReference>
<comment type="caution">
    <text evidence="5">The sequence shown here is derived from an EMBL/GenBank/DDBJ whole genome shotgun (WGS) entry which is preliminary data.</text>
</comment>
<dbReference type="AlphaFoldDB" id="A0A2G5TLH3"/>
<dbReference type="SUPFAM" id="SSF50630">
    <property type="entry name" value="Acid proteases"/>
    <property type="match status" value="1"/>
</dbReference>
<dbReference type="Gene3D" id="2.40.70.10">
    <property type="entry name" value="Acid Proteases"/>
    <property type="match status" value="1"/>
</dbReference>
<dbReference type="GO" id="GO:0004190">
    <property type="term" value="F:aspartic-type endopeptidase activity"/>
    <property type="evidence" value="ECO:0007669"/>
    <property type="project" value="InterPro"/>
</dbReference>
<dbReference type="PANTHER" id="PTHR47966:SF45">
    <property type="entry name" value="PEPTIDASE A1 DOMAIN-CONTAINING PROTEIN"/>
    <property type="match status" value="1"/>
</dbReference>
<accession>A0A2G5TLH3</accession>
<dbReference type="InterPro" id="IPR021109">
    <property type="entry name" value="Peptidase_aspartic_dom_sf"/>
</dbReference>
<feature type="domain" description="Peptidase A1" evidence="4">
    <location>
        <begin position="68"/>
        <end position="219"/>
    </location>
</feature>
<dbReference type="PROSITE" id="PS51767">
    <property type="entry name" value="PEPTIDASE_A1"/>
    <property type="match status" value="1"/>
</dbReference>
<dbReference type="GO" id="GO:0006508">
    <property type="term" value="P:proteolysis"/>
    <property type="evidence" value="ECO:0007669"/>
    <property type="project" value="InterPro"/>
</dbReference>
<name>A0A2G5TLH3_9PELO</name>
<evidence type="ECO:0000313" key="5">
    <source>
        <dbReference type="EMBL" id="PIC28119.1"/>
    </source>
</evidence>